<dbReference type="AlphaFoldDB" id="A0A0F9L6E1"/>
<sequence>MAIDKFRTQYPTGQALYILLWNEDQQIAYGVGEVFEDYGTSSRTAADYAINMTEEESSGYYVASWPSWVARGNYDVVVKVRATGTPLDSDTGFGPVEKYWTGSALAVDPETNAVNICNRALAKIGGGEDALTITALGDGTPTSDLCNLLYTPARKPVLKRMKPQEVSFYADLGAQSAFAGEKAEWDHVFDLPSDNLIVCRQTDERYHRINYRYEIKQNKLFTNVFSNEDGDSAYIEYIKNETDGSVFSEEVINSIATLMAADLTPRITGGEWGWKRRQELIDEFESLVLLNSTGINLSMQHHDEHQRESKFSWLGGRWTDEDYDHFIS</sequence>
<accession>A0A0F9L6E1</accession>
<proteinExistence type="predicted"/>
<comment type="caution">
    <text evidence="1">The sequence shown here is derived from an EMBL/GenBank/DDBJ whole genome shotgun (WGS) entry which is preliminary data.</text>
</comment>
<evidence type="ECO:0000313" key="1">
    <source>
        <dbReference type="EMBL" id="KKM23220.1"/>
    </source>
</evidence>
<organism evidence="1">
    <name type="scientific">marine sediment metagenome</name>
    <dbReference type="NCBI Taxonomy" id="412755"/>
    <lineage>
        <taxon>unclassified sequences</taxon>
        <taxon>metagenomes</taxon>
        <taxon>ecological metagenomes</taxon>
    </lineage>
</organism>
<name>A0A0F9L6E1_9ZZZZ</name>
<gene>
    <name evidence="1" type="ORF">LCGC14_1617400</name>
</gene>
<protein>
    <submittedName>
        <fullName evidence="1">Uncharacterized protein</fullName>
    </submittedName>
</protein>
<reference evidence="1" key="1">
    <citation type="journal article" date="2015" name="Nature">
        <title>Complex archaea that bridge the gap between prokaryotes and eukaryotes.</title>
        <authorList>
            <person name="Spang A."/>
            <person name="Saw J.H."/>
            <person name="Jorgensen S.L."/>
            <person name="Zaremba-Niedzwiedzka K."/>
            <person name="Martijn J."/>
            <person name="Lind A.E."/>
            <person name="van Eijk R."/>
            <person name="Schleper C."/>
            <person name="Guy L."/>
            <person name="Ettema T.J."/>
        </authorList>
    </citation>
    <scope>NUCLEOTIDE SEQUENCE</scope>
</reference>
<dbReference type="EMBL" id="LAZR01013172">
    <property type="protein sequence ID" value="KKM23220.1"/>
    <property type="molecule type" value="Genomic_DNA"/>
</dbReference>